<sequence length="110" mass="12857">MLLMQVSYLTSEHARSRRFRLFHPSETRAISPLFHDKRSTNAELQKEKLQELFFEALAIYILSNSHKSRVTDQGKECKGVCARMKERAKKRETEEGQGAQYPIERSVRTN</sequence>
<proteinExistence type="predicted"/>
<organism evidence="2 3">
    <name type="scientific">Cotesia glomerata</name>
    <name type="common">Lepidopteran parasitic wasp</name>
    <name type="synonym">Apanteles glomeratus</name>
    <dbReference type="NCBI Taxonomy" id="32391"/>
    <lineage>
        <taxon>Eukaryota</taxon>
        <taxon>Metazoa</taxon>
        <taxon>Ecdysozoa</taxon>
        <taxon>Arthropoda</taxon>
        <taxon>Hexapoda</taxon>
        <taxon>Insecta</taxon>
        <taxon>Pterygota</taxon>
        <taxon>Neoptera</taxon>
        <taxon>Endopterygota</taxon>
        <taxon>Hymenoptera</taxon>
        <taxon>Apocrita</taxon>
        <taxon>Ichneumonoidea</taxon>
        <taxon>Braconidae</taxon>
        <taxon>Microgastrinae</taxon>
        <taxon>Cotesia</taxon>
    </lineage>
</organism>
<dbReference type="Proteomes" id="UP000826195">
    <property type="component" value="Unassembled WGS sequence"/>
</dbReference>
<dbReference type="AlphaFoldDB" id="A0AAV7HVM2"/>
<evidence type="ECO:0000313" key="2">
    <source>
        <dbReference type="EMBL" id="KAH0535223.1"/>
    </source>
</evidence>
<comment type="caution">
    <text evidence="2">The sequence shown here is derived from an EMBL/GenBank/DDBJ whole genome shotgun (WGS) entry which is preliminary data.</text>
</comment>
<dbReference type="EMBL" id="JAHXZJ010002982">
    <property type="protein sequence ID" value="KAH0535223.1"/>
    <property type="molecule type" value="Genomic_DNA"/>
</dbReference>
<keyword evidence="3" id="KW-1185">Reference proteome</keyword>
<evidence type="ECO:0000256" key="1">
    <source>
        <dbReference type="SAM" id="MobiDB-lite"/>
    </source>
</evidence>
<evidence type="ECO:0000313" key="3">
    <source>
        <dbReference type="Proteomes" id="UP000826195"/>
    </source>
</evidence>
<reference evidence="2 3" key="1">
    <citation type="journal article" date="2021" name="J. Hered.">
        <title>A chromosome-level genome assembly of the parasitoid wasp, Cotesia glomerata (Hymenoptera: Braconidae).</title>
        <authorList>
            <person name="Pinto B.J."/>
            <person name="Weis J.J."/>
            <person name="Gamble T."/>
            <person name="Ode P.J."/>
            <person name="Paul R."/>
            <person name="Zaspel J.M."/>
        </authorList>
    </citation>
    <scope>NUCLEOTIDE SEQUENCE [LARGE SCALE GENOMIC DNA]</scope>
    <source>
        <strain evidence="2">CgM1</strain>
    </source>
</reference>
<feature type="compositionally biased region" description="Basic and acidic residues" evidence="1">
    <location>
        <begin position="85"/>
        <end position="94"/>
    </location>
</feature>
<accession>A0AAV7HVM2</accession>
<protein>
    <submittedName>
        <fullName evidence="2">Uncharacterized protein</fullName>
    </submittedName>
</protein>
<feature type="region of interest" description="Disordered" evidence="1">
    <location>
        <begin position="85"/>
        <end position="110"/>
    </location>
</feature>
<name>A0AAV7HVM2_COTGL</name>
<gene>
    <name evidence="2" type="ORF">KQX54_015089</name>
</gene>